<evidence type="ECO:0000313" key="3">
    <source>
        <dbReference type="Proteomes" id="UP000613743"/>
    </source>
</evidence>
<comment type="caution">
    <text evidence="2">The sequence shown here is derived from an EMBL/GenBank/DDBJ whole genome shotgun (WGS) entry which is preliminary data.</text>
</comment>
<protein>
    <recommendedName>
        <fullName evidence="1">Cadherin-like domain-containing protein</fullName>
    </recommendedName>
</protein>
<dbReference type="Pfam" id="PF17892">
    <property type="entry name" value="Cadherin_5"/>
    <property type="match status" value="1"/>
</dbReference>
<dbReference type="Proteomes" id="UP000613743">
    <property type="component" value="Unassembled WGS sequence"/>
</dbReference>
<evidence type="ECO:0000313" key="2">
    <source>
        <dbReference type="EMBL" id="GGI93529.1"/>
    </source>
</evidence>
<dbReference type="NCBIfam" id="NF038131">
    <property type="entry name" value="choice_anch_K"/>
    <property type="match status" value="1"/>
</dbReference>
<dbReference type="AlphaFoldDB" id="A0A917K0Q0"/>
<dbReference type="Pfam" id="PF17963">
    <property type="entry name" value="Big_9"/>
    <property type="match status" value="1"/>
</dbReference>
<dbReference type="InterPro" id="IPR047995">
    <property type="entry name" value="Choice_anch_K"/>
</dbReference>
<evidence type="ECO:0000259" key="1">
    <source>
        <dbReference type="Pfam" id="PF17892"/>
    </source>
</evidence>
<dbReference type="Gene3D" id="2.60.40.1200">
    <property type="match status" value="1"/>
</dbReference>
<keyword evidence="3" id="KW-1185">Reference proteome</keyword>
<organism evidence="2 3">
    <name type="scientific">Shewanella gelidii</name>
    <dbReference type="NCBI Taxonomy" id="1642821"/>
    <lineage>
        <taxon>Bacteria</taxon>
        <taxon>Pseudomonadati</taxon>
        <taxon>Pseudomonadota</taxon>
        <taxon>Gammaproteobacteria</taxon>
        <taxon>Alteromonadales</taxon>
        <taxon>Shewanellaceae</taxon>
        <taxon>Shewanella</taxon>
    </lineage>
</organism>
<gene>
    <name evidence="2" type="ORF">GCM10009332_33470</name>
</gene>
<proteinExistence type="predicted"/>
<accession>A0A917K0Q0</accession>
<dbReference type="InterPro" id="IPR041690">
    <property type="entry name" value="Cadherin_5"/>
</dbReference>
<dbReference type="InterPro" id="IPR010221">
    <property type="entry name" value="VCBS_dom"/>
</dbReference>
<name>A0A917K0Q0_9GAMM</name>
<dbReference type="NCBIfam" id="TIGR01965">
    <property type="entry name" value="VCBS_repeat"/>
    <property type="match status" value="2"/>
</dbReference>
<sequence>MSTDTSTLTISVTPETDPFVDANEVVSTAEDTPITGSVLEGTSSVEGDVTVVSFTVAGDNTTYSAGDSVTIAGIGVLVLNTDGSYSFTPALNYNGPVPVVTYLLTDGLSTDTSTLTISVTPVNDDVDIFAIASPLNVYETALPNGTGGNSLVDTGTLNIRANDGLDRIVLSNSYSGSITLTLSLLMSATALNPIILQGEFGTFEITGYSNGVLSYQYILEQAQTHNAQGNDQLTDLFTVTAFDIDGDSDTTNILANVHDDLATANDDTDTLEVSVDSFSVSGIEAVWNGYTGGQNVNTFDGPDNDTAHDQIRWGTTNGNQSGYGFVDNDISLNGSIPINQEIILGTFTHYNFVIGSGSAITSASMMISFTVIDALGNITPVELNIDFDHNETPNDGADPRDIITIGQTVSVFSFENNLYSIQVIGFRDINTGEIVTTIYTDENAATSYEIVVRIVEGTGFELPSTSGNVLANDISGADVDIMVVSAATNNQTPIDMDASGSITLVGTYGTLTLHANGDYEYQLTSNANEIPEGATEQFNYTIEDADGDQSSAILTINVNTVTPENQPPQINHIENLVISEEGLIQGIADEMGDPQDLSNSNIVTGTMSFTDTNPEDFEQLSITLTGPESDSYYSAGQLISWSWNGSVLIGSILEAGVQIPIVTISLSDITGNVAGYQVDYTVEVLQAIDHPETNAEDVLNIDFGVLVSDGIDAASSTLTISIEDDSPVSQLDESTPIHIVNSAGASVTGDLFNPGADGLGSTQFSVLTSGLLHNGIALTYQMVGNTLIASAGSTTVFTLTAIEDPNGHIDYQLEMLEEIQLSSSVSYDISSAPAGNNSAYFVADDGLIYSHGLPNAELLATITGYINGTASTVNSNAHGIGVGPQTSISAGESIHINYGATGTAALQISLGTNNNGDFSDTSQIQYQVFYSDGSSALFNATINGTLDLTEQPPQGQSILAIEIFYIGGEDFQVIDLSSNAVVDQEPIDIEFSYTANDFDGDMVVFEDSNSGQFIVTVSPENDNKDDKVINQISSMEVTDLSDILSNEDNQISLFDDTDLIEQALIAESFRGNIANQYLQLDLSIEEAALVQIKNIDFDSIRMEDSTPNNSKYFAEDLELLNVISNDEWMSNNHVIP</sequence>
<feature type="domain" description="Cadherin-like" evidence="1">
    <location>
        <begin position="18"/>
        <end position="120"/>
    </location>
</feature>
<reference evidence="2" key="1">
    <citation type="journal article" date="2014" name="Int. J. Syst. Evol. Microbiol.">
        <title>Complete genome sequence of Corynebacterium casei LMG S-19264T (=DSM 44701T), isolated from a smear-ripened cheese.</title>
        <authorList>
            <consortium name="US DOE Joint Genome Institute (JGI-PGF)"/>
            <person name="Walter F."/>
            <person name="Albersmeier A."/>
            <person name="Kalinowski J."/>
            <person name="Ruckert C."/>
        </authorList>
    </citation>
    <scope>NUCLEOTIDE SEQUENCE</scope>
    <source>
        <strain evidence="2">JCM 30804</strain>
    </source>
</reference>
<dbReference type="EMBL" id="BMPZ01000021">
    <property type="protein sequence ID" value="GGI93529.1"/>
    <property type="molecule type" value="Genomic_DNA"/>
</dbReference>
<reference evidence="2" key="2">
    <citation type="submission" date="2020-09" db="EMBL/GenBank/DDBJ databases">
        <authorList>
            <person name="Sun Q."/>
            <person name="Ohkuma M."/>
        </authorList>
    </citation>
    <scope>NUCLEOTIDE SEQUENCE</scope>
    <source>
        <strain evidence="2">JCM 30804</strain>
    </source>
</reference>